<keyword evidence="2 5" id="KW-0812">Transmembrane</keyword>
<evidence type="ECO:0000256" key="2">
    <source>
        <dbReference type="ARBA" id="ARBA00022692"/>
    </source>
</evidence>
<evidence type="ECO:0000313" key="6">
    <source>
        <dbReference type="EMBL" id="EGO65869.1"/>
    </source>
</evidence>
<keyword evidence="4 5" id="KW-0472">Membrane</keyword>
<feature type="transmembrane region" description="Helical" evidence="5">
    <location>
        <begin position="72"/>
        <end position="97"/>
    </location>
</feature>
<dbReference type="InterPro" id="IPR052527">
    <property type="entry name" value="Metal_cation-efflux_comp"/>
</dbReference>
<evidence type="ECO:0000256" key="4">
    <source>
        <dbReference type="ARBA" id="ARBA00023136"/>
    </source>
</evidence>
<keyword evidence="6" id="KW-0808">Transferase</keyword>
<keyword evidence="6" id="KW-0489">Methyltransferase</keyword>
<dbReference type="GO" id="GO:0016020">
    <property type="term" value="C:membrane"/>
    <property type="evidence" value="ECO:0007669"/>
    <property type="project" value="UniProtKB-SubCell"/>
</dbReference>
<dbReference type="Gene3D" id="1.20.120.1630">
    <property type="match status" value="1"/>
</dbReference>
<evidence type="ECO:0000256" key="5">
    <source>
        <dbReference type="SAM" id="Phobius"/>
    </source>
</evidence>
<proteinExistence type="predicted"/>
<dbReference type="EMBL" id="AFGF01000007">
    <property type="protein sequence ID" value="EGO65869.1"/>
    <property type="molecule type" value="Genomic_DNA"/>
</dbReference>
<dbReference type="STRING" id="1009370.ALO_00570"/>
<dbReference type="Proteomes" id="UP000003240">
    <property type="component" value="Unassembled WGS sequence"/>
</dbReference>
<dbReference type="InterPro" id="IPR007269">
    <property type="entry name" value="ICMT_MeTrfase"/>
</dbReference>
<dbReference type="AlphaFoldDB" id="F7NDK7"/>
<reference evidence="6 7" key="1">
    <citation type="journal article" date="2011" name="EMBO J.">
        <title>Structural diversity of bacterial flagellar motors.</title>
        <authorList>
            <person name="Chen S."/>
            <person name="Beeby M."/>
            <person name="Murphy G.E."/>
            <person name="Leadbetter J.R."/>
            <person name="Hendrixson D.R."/>
            <person name="Briegel A."/>
            <person name="Li Z."/>
            <person name="Shi J."/>
            <person name="Tocheva E.I."/>
            <person name="Muller A."/>
            <person name="Dobro M.J."/>
            <person name="Jensen G.J."/>
        </authorList>
    </citation>
    <scope>NUCLEOTIDE SEQUENCE [LARGE SCALE GENOMIC DNA]</scope>
    <source>
        <strain evidence="6 7">DSM 6540</strain>
    </source>
</reference>
<dbReference type="RefSeq" id="WP_004573028.1">
    <property type="nucleotide sequence ID" value="NZ_AFGF01000007.1"/>
</dbReference>
<dbReference type="OrthoDB" id="7203053at2"/>
<keyword evidence="7" id="KW-1185">Reference proteome</keyword>
<keyword evidence="3 5" id="KW-1133">Transmembrane helix</keyword>
<protein>
    <submittedName>
        <fullName evidence="6">Isoprenylcysteine carboxyl methyltransferase</fullName>
    </submittedName>
</protein>
<dbReference type="Pfam" id="PF04140">
    <property type="entry name" value="ICMT"/>
    <property type="match status" value="1"/>
</dbReference>
<accession>F7NDK7</accession>
<dbReference type="GO" id="GO:0032259">
    <property type="term" value="P:methylation"/>
    <property type="evidence" value="ECO:0007669"/>
    <property type="project" value="UniProtKB-KW"/>
</dbReference>
<dbReference type="GO" id="GO:0004671">
    <property type="term" value="F:protein C-terminal S-isoprenylcysteine carboxyl O-methyltransferase activity"/>
    <property type="evidence" value="ECO:0007669"/>
    <property type="project" value="InterPro"/>
</dbReference>
<evidence type="ECO:0000256" key="3">
    <source>
        <dbReference type="ARBA" id="ARBA00022989"/>
    </source>
</evidence>
<dbReference type="PANTHER" id="PTHR43847:SF1">
    <property type="entry name" value="BLL3993 PROTEIN"/>
    <property type="match status" value="1"/>
</dbReference>
<gene>
    <name evidence="6" type="ORF">ALO_00570</name>
</gene>
<name>F7NDK7_9FIRM</name>
<organism evidence="6 7">
    <name type="scientific">Acetonema longum DSM 6540</name>
    <dbReference type="NCBI Taxonomy" id="1009370"/>
    <lineage>
        <taxon>Bacteria</taxon>
        <taxon>Bacillati</taxon>
        <taxon>Bacillota</taxon>
        <taxon>Negativicutes</taxon>
        <taxon>Acetonemataceae</taxon>
        <taxon>Acetonema</taxon>
    </lineage>
</organism>
<dbReference type="PANTHER" id="PTHR43847">
    <property type="entry name" value="BLL3993 PROTEIN"/>
    <property type="match status" value="1"/>
</dbReference>
<evidence type="ECO:0000313" key="7">
    <source>
        <dbReference type="Proteomes" id="UP000003240"/>
    </source>
</evidence>
<feature type="transmembrane region" description="Helical" evidence="5">
    <location>
        <begin position="41"/>
        <end position="60"/>
    </location>
</feature>
<comment type="caution">
    <text evidence="6">The sequence shown here is derived from an EMBL/GenBank/DDBJ whole genome shotgun (WGS) entry which is preliminary data.</text>
</comment>
<comment type="subcellular location">
    <subcellularLocation>
        <location evidence="1">Membrane</location>
        <topology evidence="1">Multi-pass membrane protein</topology>
    </subcellularLocation>
</comment>
<dbReference type="eggNOG" id="COG1755">
    <property type="taxonomic scope" value="Bacteria"/>
</dbReference>
<sequence length="169" mass="18907">MVAWLIAGLAAIIVSQRLSELLLAHRNRLWALKQGAREYGVGHYPSFFLLHAAWLAGWMAEGGFNNCLAFSWPLWLSLFLLAQVIRYWCIISLGHYWNTRILVIPGSQPVQHGPYRFLRHPNYLAVALELVAAPMIFDAVYTAAIATTVNAALLLLVRIPAEERALAGE</sequence>
<evidence type="ECO:0000256" key="1">
    <source>
        <dbReference type="ARBA" id="ARBA00004141"/>
    </source>
</evidence>